<evidence type="ECO:0000313" key="2">
    <source>
        <dbReference type="Proteomes" id="UP000290657"/>
    </source>
</evidence>
<dbReference type="OrthoDB" id="5344916at2"/>
<dbReference type="AlphaFoldDB" id="A0A4V1LP50"/>
<dbReference type="Proteomes" id="UP000290657">
    <property type="component" value="Unassembled WGS sequence"/>
</dbReference>
<evidence type="ECO:0000313" key="1">
    <source>
        <dbReference type="EMBL" id="RXJ59968.1"/>
    </source>
</evidence>
<gene>
    <name evidence="1" type="ORF">CRV04_02830</name>
</gene>
<proteinExistence type="predicted"/>
<sequence length="499" mass="56465">MRSVKEIEDWLDSFSISNYSVTSNFQVNVYGSVNLKGKLKNKRLPVEFDLVDGYFDISDNGLVSLEGCPNQVTKDFNCSNNNLDILFGAPQKVGDFNCSFNKLKDLSYAPKEVLGYFDCSNNELESIKGSPRTVKGYFKCSNNKIISLRGGPKYVEGTFDCSGNYIETLYGGPITVAQDYICYWNRLKDLNSVADDIGWNILTDYRLNHLQSSFDEEKKYWKYVGKDVVSHVYKPVVALNNQEEIIKWLDKNQVKNYTILEDNSVNVEGNVRLSDRLANLSKLPLNFNEVEGDFDISDNELVSLEGSPRKVGGSFLAFKNEISSLRGGPKEVGKSFIVLRNNIASLEFSPGIVKEDYICSHNPLTSLEGMISVQGSVFTSVAISSIKGQEFVYNGIKTYKYPGMAVMDYLDKEYIALTEEEVNFEKTKKNLQNVISKMISNNALKKEMINDTLLKNLTKYQLHSLKEKVMEIKNPPTVEEKQKELSETEIRELVFTAEI</sequence>
<reference evidence="1 2" key="1">
    <citation type="submission" date="2017-10" db="EMBL/GenBank/DDBJ databases">
        <title>Genomics of the genus Arcobacter.</title>
        <authorList>
            <person name="Perez-Cataluna A."/>
            <person name="Figueras M.J."/>
        </authorList>
    </citation>
    <scope>NUCLEOTIDE SEQUENCE [LARGE SCALE GENOMIC DNA]</scope>
    <source>
        <strain evidence="1 2">CECT 8987</strain>
    </source>
</reference>
<evidence type="ECO:0008006" key="3">
    <source>
        <dbReference type="Google" id="ProtNLM"/>
    </source>
</evidence>
<dbReference type="EMBL" id="PDKN01000002">
    <property type="protein sequence ID" value="RXJ59968.1"/>
    <property type="molecule type" value="Genomic_DNA"/>
</dbReference>
<comment type="caution">
    <text evidence="1">The sequence shown here is derived from an EMBL/GenBank/DDBJ whole genome shotgun (WGS) entry which is preliminary data.</text>
</comment>
<protein>
    <recommendedName>
        <fullName evidence="3">Leucine-rich repeat domain-containing protein</fullName>
    </recommendedName>
</protein>
<dbReference type="RefSeq" id="WP_128995190.1">
    <property type="nucleotide sequence ID" value="NZ_PDKN01000002.1"/>
</dbReference>
<organism evidence="1 2">
    <name type="scientific">Candidatus Marinarcus aquaticus</name>
    <dbReference type="NCBI Taxonomy" id="2044504"/>
    <lineage>
        <taxon>Bacteria</taxon>
        <taxon>Pseudomonadati</taxon>
        <taxon>Campylobacterota</taxon>
        <taxon>Epsilonproteobacteria</taxon>
        <taxon>Campylobacterales</taxon>
        <taxon>Arcobacteraceae</taxon>
        <taxon>Candidatus Marinarcus</taxon>
    </lineage>
</organism>
<accession>A0A4V1LP50</accession>
<keyword evidence="2" id="KW-1185">Reference proteome</keyword>
<dbReference type="Gene3D" id="3.80.10.10">
    <property type="entry name" value="Ribonuclease Inhibitor"/>
    <property type="match status" value="1"/>
</dbReference>
<dbReference type="InterPro" id="IPR032675">
    <property type="entry name" value="LRR_dom_sf"/>
</dbReference>
<name>A0A4V1LP50_9BACT</name>